<dbReference type="EMBL" id="DQ852611">
    <property type="protein sequence ID" value="ABI54185.1"/>
    <property type="molecule type" value="Genomic_DNA"/>
</dbReference>
<protein>
    <submittedName>
        <fullName evidence="1">Putative transposase</fullName>
    </submittedName>
</protein>
<proteinExistence type="predicted"/>
<organism evidence="1">
    <name type="scientific">Catharanthus roseus</name>
    <name type="common">Madagascar periwinkle</name>
    <name type="synonym">Vinca rosea</name>
    <dbReference type="NCBI Taxonomy" id="4058"/>
    <lineage>
        <taxon>Eukaryota</taxon>
        <taxon>Viridiplantae</taxon>
        <taxon>Streptophyta</taxon>
        <taxon>Embryophyta</taxon>
        <taxon>Tracheophyta</taxon>
        <taxon>Spermatophyta</taxon>
        <taxon>Magnoliopsida</taxon>
        <taxon>eudicotyledons</taxon>
        <taxon>Gunneridae</taxon>
        <taxon>Pentapetalae</taxon>
        <taxon>asterids</taxon>
        <taxon>lamiids</taxon>
        <taxon>Gentianales</taxon>
        <taxon>Apocynaceae</taxon>
        <taxon>Rauvolfioideae</taxon>
        <taxon>Vinceae</taxon>
        <taxon>Catharanthinae</taxon>
        <taxon>Catharanthus</taxon>
    </lineage>
</organism>
<name>C6YBA0_CATRO</name>
<accession>C6YBA0</accession>
<reference evidence="1" key="1">
    <citation type="submission" date="2006-07" db="EMBL/GenBank/DDBJ databases">
        <title>Catharanthus roseus CrT-DNA (CrT1) fragment contains sequence homologous to pRiA4 TL-DNA ORF6, ORF7, ORF8 and ORF9.</title>
        <authorList>
            <person name="Sen J."/>
            <person name="Batra J."/>
            <person name="Jaggi M."/>
        </authorList>
    </citation>
    <scope>NUCLEOTIDE SEQUENCE</scope>
    <source>
        <strain evidence="1">CrT1</strain>
    </source>
</reference>
<sequence>MGRWRDVEANDVVKLLGKGLVVRQFERAPAMRRKTMLVPDLHNRRGCNPNGLGHRTNSPVRCFLLRRLKRQCDDTLNEFAIKRRNAGRSALVVQKAIDALSHEALLPAPDTGFGFTGCLHDRDRSRAITAHQDDLRSPHVLLSRSWSCNNRFQAGSVRRSNVKCDTCTHTISLHDEDRKGIPTRTPLFQSIH</sequence>
<dbReference type="AlphaFoldDB" id="C6YBA0"/>
<evidence type="ECO:0000313" key="1">
    <source>
        <dbReference type="EMBL" id="ABI54185.1"/>
    </source>
</evidence>